<dbReference type="Proteomes" id="UP000558113">
    <property type="component" value="Unassembled WGS sequence"/>
</dbReference>
<dbReference type="EMBL" id="JAAAMU010000012">
    <property type="protein sequence ID" value="NBC71584.1"/>
    <property type="molecule type" value="Genomic_DNA"/>
</dbReference>
<dbReference type="AlphaFoldDB" id="A0A7X5C3R1"/>
<evidence type="ECO:0000313" key="3">
    <source>
        <dbReference type="Proteomes" id="UP000558113"/>
    </source>
</evidence>
<proteinExistence type="predicted"/>
<feature type="transmembrane region" description="Helical" evidence="1">
    <location>
        <begin position="6"/>
        <end position="24"/>
    </location>
</feature>
<accession>A0A7X5C3R1</accession>
<evidence type="ECO:0000313" key="2">
    <source>
        <dbReference type="EMBL" id="NBC71584.1"/>
    </source>
</evidence>
<protein>
    <submittedName>
        <fullName evidence="2">Uncharacterized protein</fullName>
    </submittedName>
</protein>
<sequence length="81" mass="9074">MTNYAIPSLMTISLLIAAFQWKWVLQAQPRERFVHFALFAAAWILAVLLMIFPHLPGPTQVVDALFEKLGQELIHGGKVGT</sequence>
<feature type="transmembrane region" description="Helical" evidence="1">
    <location>
        <begin position="36"/>
        <end position="55"/>
    </location>
</feature>
<keyword evidence="3" id="KW-1185">Reference proteome</keyword>
<comment type="caution">
    <text evidence="2">The sequence shown here is derived from an EMBL/GenBank/DDBJ whole genome shotgun (WGS) entry which is preliminary data.</text>
</comment>
<reference evidence="2 3" key="1">
    <citation type="submission" date="2020-01" db="EMBL/GenBank/DDBJ databases">
        <title>Paenibacillus soybeanensis sp. nov. isolated from the nodules of soybean (Glycine max(L.) Merr).</title>
        <authorList>
            <person name="Wang H."/>
        </authorList>
    </citation>
    <scope>NUCLEOTIDE SEQUENCE [LARGE SCALE GENOMIC DNA]</scope>
    <source>
        <strain evidence="2 3">DSM 23054</strain>
    </source>
</reference>
<organism evidence="2 3">
    <name type="scientific">Paenibacillus sacheonensis</name>
    <dbReference type="NCBI Taxonomy" id="742054"/>
    <lineage>
        <taxon>Bacteria</taxon>
        <taxon>Bacillati</taxon>
        <taxon>Bacillota</taxon>
        <taxon>Bacilli</taxon>
        <taxon>Bacillales</taxon>
        <taxon>Paenibacillaceae</taxon>
        <taxon>Paenibacillus</taxon>
    </lineage>
</organism>
<name>A0A7X5C3R1_9BACL</name>
<keyword evidence="1" id="KW-1133">Transmembrane helix</keyword>
<evidence type="ECO:0000256" key="1">
    <source>
        <dbReference type="SAM" id="Phobius"/>
    </source>
</evidence>
<keyword evidence="1" id="KW-0472">Membrane</keyword>
<dbReference type="RefSeq" id="WP_161701677.1">
    <property type="nucleotide sequence ID" value="NZ_JAAAMU010000012.1"/>
</dbReference>
<keyword evidence="1" id="KW-0812">Transmembrane</keyword>
<gene>
    <name evidence="2" type="ORF">GT003_21525</name>
</gene>
<dbReference type="OrthoDB" id="2970258at2"/>